<reference evidence="1" key="1">
    <citation type="submission" date="2015-11" db="EMBL/GenBank/DDBJ databases">
        <title>De novo transcriptome assembly of four potential Pierce s Disease insect vectors from Arizona vineyards.</title>
        <authorList>
            <person name="Tassone E.E."/>
        </authorList>
    </citation>
    <scope>NUCLEOTIDE SEQUENCE</scope>
</reference>
<organism evidence="1">
    <name type="scientific">Homalodisca liturata</name>
    <dbReference type="NCBI Taxonomy" id="320908"/>
    <lineage>
        <taxon>Eukaryota</taxon>
        <taxon>Metazoa</taxon>
        <taxon>Ecdysozoa</taxon>
        <taxon>Arthropoda</taxon>
        <taxon>Hexapoda</taxon>
        <taxon>Insecta</taxon>
        <taxon>Pterygota</taxon>
        <taxon>Neoptera</taxon>
        <taxon>Paraneoptera</taxon>
        <taxon>Hemiptera</taxon>
        <taxon>Auchenorrhyncha</taxon>
        <taxon>Membracoidea</taxon>
        <taxon>Cicadellidae</taxon>
        <taxon>Cicadellinae</taxon>
        <taxon>Proconiini</taxon>
        <taxon>Homalodisca</taxon>
    </lineage>
</organism>
<dbReference type="EMBL" id="GECU01020526">
    <property type="protein sequence ID" value="JAS87180.1"/>
    <property type="molecule type" value="Transcribed_RNA"/>
</dbReference>
<dbReference type="AlphaFoldDB" id="A0A1B6IJT2"/>
<protein>
    <recommendedName>
        <fullName evidence="3">Reverse transcriptase domain-containing protein</fullName>
    </recommendedName>
</protein>
<evidence type="ECO:0008006" key="3">
    <source>
        <dbReference type="Google" id="ProtNLM"/>
    </source>
</evidence>
<dbReference type="EMBL" id="GECU01005155">
    <property type="protein sequence ID" value="JAT02552.1"/>
    <property type="molecule type" value="Transcribed_RNA"/>
</dbReference>
<proteinExistence type="predicted"/>
<name>A0A1B6IJT2_9HEMI</name>
<evidence type="ECO:0000313" key="1">
    <source>
        <dbReference type="EMBL" id="JAS87180.1"/>
    </source>
</evidence>
<evidence type="ECO:0000313" key="2">
    <source>
        <dbReference type="EMBL" id="JAT02552.1"/>
    </source>
</evidence>
<accession>A0A1B6IJT2</accession>
<sequence>MIQYVDDTTLCFQGKCKESLEIDCFGNSNSCLQFLSNVNLQTNNSKSNFIYFSGRRVPHEPGPSVVLNDMVIDEILSIKFLGIHIDKGLSWEKHVDVVCARMSSGIYALRKLAEFCGIHLLKVAYYGLVYPHMFRPVSTLCW</sequence>
<gene>
    <name evidence="2" type="ORF">g.30718</name>
    <name evidence="1" type="ORF">g.30720</name>
</gene>